<evidence type="ECO:0000256" key="6">
    <source>
        <dbReference type="HAMAP-Rule" id="MF_01974"/>
    </source>
</evidence>
<dbReference type="SUPFAM" id="SSF55920">
    <property type="entry name" value="Creatinase/aminopeptidase"/>
    <property type="match status" value="1"/>
</dbReference>
<comment type="catalytic activity">
    <reaction evidence="6 7">
        <text>Release of N-terminal amino acids, preferentially methionine, from peptides and arylamides.</text>
        <dbReference type="EC" id="3.4.11.18"/>
    </reaction>
</comment>
<keyword evidence="3 6" id="KW-0645">Protease</keyword>
<dbReference type="PANTHER" id="PTHR43330:SF27">
    <property type="entry name" value="METHIONINE AMINOPEPTIDASE"/>
    <property type="match status" value="1"/>
</dbReference>
<evidence type="ECO:0000313" key="9">
    <source>
        <dbReference type="EMBL" id="CAA9235127.1"/>
    </source>
</evidence>
<feature type="binding site" evidence="6">
    <location>
        <position position="235"/>
    </location>
    <ligand>
        <name>a divalent metal cation</name>
        <dbReference type="ChEBI" id="CHEBI:60240"/>
        <label>2</label>
        <note>catalytic</note>
    </ligand>
</feature>
<dbReference type="GO" id="GO:0004239">
    <property type="term" value="F:initiator methionyl aminopeptidase activity"/>
    <property type="evidence" value="ECO:0007669"/>
    <property type="project" value="UniProtKB-UniRule"/>
</dbReference>
<comment type="subunit">
    <text evidence="6">Monomer.</text>
</comment>
<feature type="binding site" evidence="6">
    <location>
        <position position="177"/>
    </location>
    <ligand>
        <name>substrate</name>
    </ligand>
</feature>
<evidence type="ECO:0000256" key="1">
    <source>
        <dbReference type="ARBA" id="ARBA00002521"/>
    </source>
</evidence>
<keyword evidence="5 6" id="KW-0378">Hydrolase</keyword>
<dbReference type="GO" id="GO:0046872">
    <property type="term" value="F:metal ion binding"/>
    <property type="evidence" value="ECO:0007669"/>
    <property type="project" value="UniProtKB-UniRule"/>
</dbReference>
<dbReference type="InterPro" id="IPR001714">
    <property type="entry name" value="Pept_M24_MAP"/>
</dbReference>
<comment type="cofactor">
    <cofactor evidence="6">
        <name>Co(2+)</name>
        <dbReference type="ChEBI" id="CHEBI:48828"/>
    </cofactor>
    <cofactor evidence="6">
        <name>Zn(2+)</name>
        <dbReference type="ChEBI" id="CHEBI:29105"/>
    </cofactor>
    <cofactor evidence="6">
        <name>Mn(2+)</name>
        <dbReference type="ChEBI" id="CHEBI:29035"/>
    </cofactor>
    <cofactor evidence="6">
        <name>Fe(2+)</name>
        <dbReference type="ChEBI" id="CHEBI:29033"/>
    </cofactor>
    <text evidence="6">Binds 2 divalent metal cations per subunit. Has a high-affinity and a low affinity metal-binding site. The true nature of the physiological cofactor is under debate. The enzyme is active with cobalt, zinc, manganese or divalent iron ions. Most likely, methionine aminopeptidases function as mononuclear Fe(2+)-metalloproteases under physiological conditions, and the catalytically relevant metal-binding site has been assigned to the histidine-containing high-affinity site.</text>
</comment>
<dbReference type="Gene3D" id="3.90.230.10">
    <property type="entry name" value="Creatinase/methionine aminopeptidase superfamily"/>
    <property type="match status" value="1"/>
</dbReference>
<evidence type="ECO:0000256" key="7">
    <source>
        <dbReference type="RuleBase" id="RU003653"/>
    </source>
</evidence>
<dbReference type="AlphaFoldDB" id="A0A6J4HW81"/>
<gene>
    <name evidence="6" type="primary">map</name>
    <name evidence="9" type="ORF">AVDCRST_MAG76-1462</name>
</gene>
<evidence type="ECO:0000256" key="3">
    <source>
        <dbReference type="ARBA" id="ARBA00022670"/>
    </source>
</evidence>
<comment type="function">
    <text evidence="1 6">Removes the N-terminal methionine from nascent proteins. The N-terminal methionine is often cleaved when the second residue in the primary sequence is small and uncharged (Met-Ala-, Cys, Gly, Pro, Ser, Thr, or Val). Requires deformylation of the N(alpha)-formylated initiator methionine before it can be hydrolyzed.</text>
</comment>
<dbReference type="PANTHER" id="PTHR43330">
    <property type="entry name" value="METHIONINE AMINOPEPTIDASE"/>
    <property type="match status" value="1"/>
</dbReference>
<dbReference type="EMBL" id="CADCSZ010000087">
    <property type="protein sequence ID" value="CAA9235127.1"/>
    <property type="molecule type" value="Genomic_DNA"/>
</dbReference>
<evidence type="ECO:0000256" key="2">
    <source>
        <dbReference type="ARBA" id="ARBA00022438"/>
    </source>
</evidence>
<keyword evidence="4 6" id="KW-0479">Metal-binding</keyword>
<dbReference type="Pfam" id="PF00557">
    <property type="entry name" value="Peptidase_M24"/>
    <property type="match status" value="1"/>
</dbReference>
<comment type="similarity">
    <text evidence="6">Belongs to the peptidase M24A family. Methionine aminopeptidase type 1 subfamily.</text>
</comment>
<organism evidence="9">
    <name type="scientific">uncultured Acidimicrobiales bacterium</name>
    <dbReference type="NCBI Taxonomy" id="310071"/>
    <lineage>
        <taxon>Bacteria</taxon>
        <taxon>Bacillati</taxon>
        <taxon>Actinomycetota</taxon>
        <taxon>Acidimicrobiia</taxon>
        <taxon>Acidimicrobiales</taxon>
        <taxon>environmental samples</taxon>
    </lineage>
</organism>
<reference evidence="9" key="1">
    <citation type="submission" date="2020-02" db="EMBL/GenBank/DDBJ databases">
        <authorList>
            <person name="Meier V. D."/>
        </authorList>
    </citation>
    <scope>NUCLEOTIDE SEQUENCE</scope>
    <source>
        <strain evidence="9">AVDCRST_MAG76</strain>
    </source>
</reference>
<dbReference type="PRINTS" id="PR00599">
    <property type="entry name" value="MAPEPTIDASE"/>
</dbReference>
<feature type="binding site" evidence="6">
    <location>
        <position position="77"/>
    </location>
    <ligand>
        <name>substrate</name>
    </ligand>
</feature>
<feature type="binding site" evidence="6">
    <location>
        <position position="105"/>
    </location>
    <ligand>
        <name>a divalent metal cation</name>
        <dbReference type="ChEBI" id="CHEBI:60240"/>
        <label>2</label>
        <note>catalytic</note>
    </ligand>
</feature>
<dbReference type="GO" id="GO:0006508">
    <property type="term" value="P:proteolysis"/>
    <property type="evidence" value="ECO:0007669"/>
    <property type="project" value="UniProtKB-KW"/>
</dbReference>
<dbReference type="HAMAP" id="MF_01974">
    <property type="entry name" value="MetAP_1"/>
    <property type="match status" value="1"/>
</dbReference>
<evidence type="ECO:0000259" key="8">
    <source>
        <dbReference type="Pfam" id="PF00557"/>
    </source>
</evidence>
<feature type="binding site" evidence="6">
    <location>
        <position position="235"/>
    </location>
    <ligand>
        <name>a divalent metal cation</name>
        <dbReference type="ChEBI" id="CHEBI:60240"/>
        <label>1</label>
    </ligand>
</feature>
<dbReference type="GO" id="GO:0005829">
    <property type="term" value="C:cytosol"/>
    <property type="evidence" value="ECO:0007669"/>
    <property type="project" value="TreeGrafter"/>
</dbReference>
<feature type="binding site" evidence="6">
    <location>
        <position position="204"/>
    </location>
    <ligand>
        <name>a divalent metal cation</name>
        <dbReference type="ChEBI" id="CHEBI:60240"/>
        <label>2</label>
        <note>catalytic</note>
    </ligand>
</feature>
<dbReference type="InterPro" id="IPR036005">
    <property type="entry name" value="Creatinase/aminopeptidase-like"/>
</dbReference>
<evidence type="ECO:0000256" key="4">
    <source>
        <dbReference type="ARBA" id="ARBA00022723"/>
    </source>
</evidence>
<dbReference type="CDD" id="cd01086">
    <property type="entry name" value="MetAP1"/>
    <property type="match status" value="1"/>
</dbReference>
<name>A0A6J4HW81_9ACTN</name>
<dbReference type="InterPro" id="IPR000994">
    <property type="entry name" value="Pept_M24"/>
</dbReference>
<proteinExistence type="inferred from homology"/>
<keyword evidence="2 6" id="KW-0031">Aminopeptidase</keyword>
<protein>
    <recommendedName>
        <fullName evidence="6 7">Methionine aminopeptidase</fullName>
        <shortName evidence="6">MAP</shortName>
        <shortName evidence="6">MetAP</shortName>
        <ecNumber evidence="6 7">3.4.11.18</ecNumber>
    </recommendedName>
    <alternativeName>
        <fullName evidence="6">Peptidase M</fullName>
    </alternativeName>
</protein>
<feature type="domain" description="Peptidase M24" evidence="8">
    <location>
        <begin position="12"/>
        <end position="241"/>
    </location>
</feature>
<feature type="binding site" evidence="6">
    <location>
        <position position="94"/>
    </location>
    <ligand>
        <name>a divalent metal cation</name>
        <dbReference type="ChEBI" id="CHEBI:60240"/>
        <label>1</label>
    </ligand>
</feature>
<evidence type="ECO:0000256" key="5">
    <source>
        <dbReference type="ARBA" id="ARBA00022801"/>
    </source>
</evidence>
<dbReference type="InterPro" id="IPR002467">
    <property type="entry name" value="Pept_M24A_MAP1"/>
</dbReference>
<sequence length="251" mass="26176">MARRKTPEQVALMRKAGRVVALMHEAVREAAVPGALLSDLDRVASEVLVRSGATSNFLGYHGYPAVLCASPNDTVLHGVPNGSRLEEGDLLSVDCGAVIDGWHGDAAFSMVVGGDAANPEAAALIGTVEEALYAGIAALRHGGRVGDVAKAVTTVARAAGCDVVKHYVGHGIGRQMHEQPDVPNLWPFEGPNPRLRAGMCVAVEPIITSGRARVATEVDGWTVKTLDGSLSAHAEHSVHITHDGPVILTAL</sequence>
<accession>A0A6J4HW81</accession>
<dbReference type="NCBIfam" id="TIGR00500">
    <property type="entry name" value="met_pdase_I"/>
    <property type="match status" value="1"/>
</dbReference>
<dbReference type="EC" id="3.4.11.18" evidence="6 7"/>
<feature type="binding site" evidence="6">
    <location>
        <position position="105"/>
    </location>
    <ligand>
        <name>a divalent metal cation</name>
        <dbReference type="ChEBI" id="CHEBI:60240"/>
        <label>1</label>
    </ligand>
</feature>
<dbReference type="GO" id="GO:0070006">
    <property type="term" value="F:metalloaminopeptidase activity"/>
    <property type="evidence" value="ECO:0007669"/>
    <property type="project" value="UniProtKB-UniRule"/>
</dbReference>
<feature type="binding site" evidence="6">
    <location>
        <position position="170"/>
    </location>
    <ligand>
        <name>a divalent metal cation</name>
        <dbReference type="ChEBI" id="CHEBI:60240"/>
        <label>2</label>
        <note>catalytic</note>
    </ligand>
</feature>